<dbReference type="InterPro" id="IPR005177">
    <property type="entry name" value="Kinase-pyrophosphorylase"/>
</dbReference>
<protein>
    <recommendedName>
        <fullName evidence="5">Putative phosphoenolpyruvate synthase regulatory protein</fullName>
        <shortName evidence="5">PEP synthase regulatory protein</shortName>
        <shortName evidence="5">PSRP</shortName>
        <ecNumber evidence="5">2.7.11.33</ecNumber>
        <ecNumber evidence="5">2.7.4.28</ecNumber>
    </recommendedName>
    <alternativeName>
        <fullName evidence="5">Pyruvate, water dikinase regulatory protein</fullName>
    </alternativeName>
</protein>
<dbReference type="STRING" id="857265.WG78_06815"/>
<keyword evidence="4 5" id="KW-0418">Kinase</keyword>
<evidence type="ECO:0000313" key="7">
    <source>
        <dbReference type="Proteomes" id="UP000037939"/>
    </source>
</evidence>
<dbReference type="GO" id="GO:0016776">
    <property type="term" value="F:phosphotransferase activity, phosphate group as acceptor"/>
    <property type="evidence" value="ECO:0007669"/>
    <property type="project" value="UniProtKB-UniRule"/>
</dbReference>
<evidence type="ECO:0000313" key="6">
    <source>
        <dbReference type="EMBL" id="KPC53816.1"/>
    </source>
</evidence>
<comment type="similarity">
    <text evidence="5">Belongs to the pyruvate, phosphate/water dikinase regulatory protein family. PSRP subfamily.</text>
</comment>
<sequence>MPRTAFFVSDRTGITAEMLGHSLLTQFDDVNFRRITLPYIDNRDKAEETATLIRQQAAADQCRPIVFSTMVDATLRKIIHVEEALTLDFFQIFIDPLERELGRESSHIQGKSHGISNFEEYKARIDAVNFTISHDDGVMPRDLNEADIILIGVSRSAKTPTCLYLALQYGIKAANYPLTPEDFGAHTLPRLLLPYRTKLFGLTIDPERLSQIREERKPGSKYAQFDNCQFEVNEAEALMRHVGVPYLSSTTRSIEELATSIMHRAGLVRRTF</sequence>
<comment type="catalytic activity">
    <reaction evidence="5">
        <text>[pyruvate, water dikinase]-phosphate + phosphate + H(+) = [pyruvate, water dikinase] + diphosphate</text>
        <dbReference type="Rhea" id="RHEA:48580"/>
        <dbReference type="Rhea" id="RHEA-COMP:11425"/>
        <dbReference type="Rhea" id="RHEA-COMP:11426"/>
        <dbReference type="ChEBI" id="CHEBI:15378"/>
        <dbReference type="ChEBI" id="CHEBI:33019"/>
        <dbReference type="ChEBI" id="CHEBI:43176"/>
        <dbReference type="ChEBI" id="CHEBI:43474"/>
        <dbReference type="ChEBI" id="CHEBI:68546"/>
        <dbReference type="EC" id="2.7.4.28"/>
    </reaction>
</comment>
<keyword evidence="3 5" id="KW-0547">Nucleotide-binding</keyword>
<comment type="catalytic activity">
    <reaction evidence="5">
        <text>[pyruvate, water dikinase] + ADP = [pyruvate, water dikinase]-phosphate + AMP + H(+)</text>
        <dbReference type="Rhea" id="RHEA:46020"/>
        <dbReference type="Rhea" id="RHEA-COMP:11425"/>
        <dbReference type="Rhea" id="RHEA-COMP:11426"/>
        <dbReference type="ChEBI" id="CHEBI:15378"/>
        <dbReference type="ChEBI" id="CHEBI:43176"/>
        <dbReference type="ChEBI" id="CHEBI:68546"/>
        <dbReference type="ChEBI" id="CHEBI:456215"/>
        <dbReference type="ChEBI" id="CHEBI:456216"/>
        <dbReference type="EC" id="2.7.11.33"/>
    </reaction>
</comment>
<evidence type="ECO:0000256" key="3">
    <source>
        <dbReference type="ARBA" id="ARBA00022741"/>
    </source>
</evidence>
<keyword evidence="7" id="KW-1185">Reference proteome</keyword>
<evidence type="ECO:0000256" key="1">
    <source>
        <dbReference type="ARBA" id="ARBA00022527"/>
    </source>
</evidence>
<dbReference type="Proteomes" id="UP000037939">
    <property type="component" value="Unassembled WGS sequence"/>
</dbReference>
<comment type="caution">
    <text evidence="5">Lacks conserved residue(s) required for the propagation of feature annotation.</text>
</comment>
<dbReference type="PANTHER" id="PTHR31756">
    <property type="entry name" value="PYRUVATE, PHOSPHATE DIKINASE REGULATORY PROTEIN 1, CHLOROPLASTIC"/>
    <property type="match status" value="1"/>
</dbReference>
<dbReference type="NCBIfam" id="NF003742">
    <property type="entry name" value="PRK05339.1"/>
    <property type="match status" value="1"/>
</dbReference>
<dbReference type="GO" id="GO:0043531">
    <property type="term" value="F:ADP binding"/>
    <property type="evidence" value="ECO:0007669"/>
    <property type="project" value="UniProtKB-UniRule"/>
</dbReference>
<accession>A0A0N0XK14</accession>
<dbReference type="GO" id="GO:0004674">
    <property type="term" value="F:protein serine/threonine kinase activity"/>
    <property type="evidence" value="ECO:0007669"/>
    <property type="project" value="UniProtKB-UniRule"/>
</dbReference>
<gene>
    <name evidence="6" type="primary">ppsR_1</name>
    <name evidence="6" type="ORF">WG78_06815</name>
</gene>
<dbReference type="EC" id="2.7.4.28" evidence="5"/>
<organism evidence="6 7">
    <name type="scientific">Amantichitinum ursilacus</name>
    <dbReference type="NCBI Taxonomy" id="857265"/>
    <lineage>
        <taxon>Bacteria</taxon>
        <taxon>Pseudomonadati</taxon>
        <taxon>Pseudomonadota</taxon>
        <taxon>Betaproteobacteria</taxon>
        <taxon>Neisseriales</taxon>
        <taxon>Chitinibacteraceae</taxon>
        <taxon>Amantichitinum</taxon>
    </lineage>
</organism>
<dbReference type="EC" id="2.7.11.33" evidence="5"/>
<dbReference type="AlphaFoldDB" id="A0A0N0XK14"/>
<evidence type="ECO:0000256" key="4">
    <source>
        <dbReference type="ARBA" id="ARBA00022777"/>
    </source>
</evidence>
<dbReference type="InterPro" id="IPR026530">
    <property type="entry name" value="PSRP"/>
</dbReference>
<proteinExistence type="inferred from homology"/>
<evidence type="ECO:0000256" key="5">
    <source>
        <dbReference type="HAMAP-Rule" id="MF_01062"/>
    </source>
</evidence>
<dbReference type="OrthoDB" id="9782201at2"/>
<name>A0A0N0XK14_9NEIS</name>
<keyword evidence="6" id="KW-0670">Pyruvate</keyword>
<dbReference type="GO" id="GO:0005524">
    <property type="term" value="F:ATP binding"/>
    <property type="evidence" value="ECO:0007669"/>
    <property type="project" value="InterPro"/>
</dbReference>
<dbReference type="PANTHER" id="PTHR31756:SF3">
    <property type="entry name" value="PYRUVATE, PHOSPHATE DIKINASE REGULATORY PROTEIN 1, CHLOROPLASTIC"/>
    <property type="match status" value="1"/>
</dbReference>
<dbReference type="HAMAP" id="MF_01062">
    <property type="entry name" value="PSRP"/>
    <property type="match status" value="1"/>
</dbReference>
<reference evidence="6 7" key="1">
    <citation type="submission" date="2015-07" db="EMBL/GenBank/DDBJ databases">
        <title>Draft genome sequence of the Amantichitinum ursilacus IGB-41, a new chitin-degrading bacterium.</title>
        <authorList>
            <person name="Kirstahler P."/>
            <person name="Guenther M."/>
            <person name="Grumaz C."/>
            <person name="Rupp S."/>
            <person name="Zibek S."/>
            <person name="Sohn K."/>
        </authorList>
    </citation>
    <scope>NUCLEOTIDE SEQUENCE [LARGE SCALE GENOMIC DNA]</scope>
    <source>
        <strain evidence="6 7">IGB-41</strain>
    </source>
</reference>
<comment type="caution">
    <text evidence="6">The sequence shown here is derived from an EMBL/GenBank/DDBJ whole genome shotgun (WGS) entry which is preliminary data.</text>
</comment>
<keyword evidence="2 5" id="KW-0808">Transferase</keyword>
<dbReference type="Pfam" id="PF03618">
    <property type="entry name" value="Kinase-PPPase"/>
    <property type="match status" value="1"/>
</dbReference>
<keyword evidence="1 5" id="KW-0723">Serine/threonine-protein kinase</keyword>
<dbReference type="RefSeq" id="WP_053937057.1">
    <property type="nucleotide sequence ID" value="NZ_LAQT01000004.1"/>
</dbReference>
<dbReference type="EMBL" id="LAQT01000004">
    <property type="protein sequence ID" value="KPC53816.1"/>
    <property type="molecule type" value="Genomic_DNA"/>
</dbReference>
<dbReference type="PATRIC" id="fig|857265.3.peg.1402"/>
<comment type="function">
    <text evidence="5">Bifunctional serine/threonine kinase and phosphorylase involved in the regulation of the phosphoenolpyruvate synthase (PEPS) by catalyzing its phosphorylation/dephosphorylation.</text>
</comment>
<evidence type="ECO:0000256" key="2">
    <source>
        <dbReference type="ARBA" id="ARBA00022679"/>
    </source>
</evidence>